<dbReference type="EnsemblPlants" id="OPUNC06G23260.1">
    <property type="protein sequence ID" value="OPUNC06G23260.1"/>
    <property type="gene ID" value="OPUNC06G23260"/>
</dbReference>
<evidence type="ECO:0000313" key="2">
    <source>
        <dbReference type="Proteomes" id="UP000026962"/>
    </source>
</evidence>
<proteinExistence type="predicted"/>
<dbReference type="HOGENOM" id="CLU_1920343_0_0_1"/>
<dbReference type="AlphaFoldDB" id="A0A0E0LEZ3"/>
<name>A0A0E0LEZ3_ORYPU</name>
<evidence type="ECO:0000313" key="1">
    <source>
        <dbReference type="EnsemblPlants" id="OPUNC06G23260.1"/>
    </source>
</evidence>
<sequence length="108" mass="12115">MLSGIVPVKLFMEKSAILRSNIVKLTLPRSPVNLLPLRLMNLRFVQLPSADGSSPTMLLLSKWSSSNLLNWHIEFGILPLSPVDPRSRTVRLPSLTMWEPSRAPCKPL</sequence>
<dbReference type="Gramene" id="OPUNC06G23260.4">
    <property type="protein sequence ID" value="OPUNC06G23260.4"/>
    <property type="gene ID" value="OPUNC06G23260"/>
</dbReference>
<keyword evidence="2" id="KW-1185">Reference proteome</keyword>
<dbReference type="EnsemblPlants" id="OPUNC06G23260.4">
    <property type="protein sequence ID" value="OPUNC06G23260.4"/>
    <property type="gene ID" value="OPUNC06G23260"/>
</dbReference>
<reference evidence="1" key="2">
    <citation type="submission" date="2018-05" db="EMBL/GenBank/DDBJ databases">
        <title>OpunRS2 (Oryza punctata Reference Sequence Version 2).</title>
        <authorList>
            <person name="Zhang J."/>
            <person name="Kudrna D."/>
            <person name="Lee S."/>
            <person name="Talag J."/>
            <person name="Welchert J."/>
            <person name="Wing R.A."/>
        </authorList>
    </citation>
    <scope>NUCLEOTIDE SEQUENCE [LARGE SCALE GENOMIC DNA]</scope>
</reference>
<accession>A0A0E0LEZ3</accession>
<organism evidence="1">
    <name type="scientific">Oryza punctata</name>
    <name type="common">Red rice</name>
    <dbReference type="NCBI Taxonomy" id="4537"/>
    <lineage>
        <taxon>Eukaryota</taxon>
        <taxon>Viridiplantae</taxon>
        <taxon>Streptophyta</taxon>
        <taxon>Embryophyta</taxon>
        <taxon>Tracheophyta</taxon>
        <taxon>Spermatophyta</taxon>
        <taxon>Magnoliopsida</taxon>
        <taxon>Liliopsida</taxon>
        <taxon>Poales</taxon>
        <taxon>Poaceae</taxon>
        <taxon>BOP clade</taxon>
        <taxon>Oryzoideae</taxon>
        <taxon>Oryzeae</taxon>
        <taxon>Oryzinae</taxon>
        <taxon>Oryza</taxon>
    </lineage>
</organism>
<reference evidence="1" key="1">
    <citation type="submission" date="2015-04" db="UniProtKB">
        <authorList>
            <consortium name="EnsemblPlants"/>
        </authorList>
    </citation>
    <scope>IDENTIFICATION</scope>
</reference>
<protein>
    <submittedName>
        <fullName evidence="1">Uncharacterized protein</fullName>
    </submittedName>
</protein>
<dbReference type="Gramene" id="OPUNC06G23260.1">
    <property type="protein sequence ID" value="OPUNC06G23260.1"/>
    <property type="gene ID" value="OPUNC06G23260"/>
</dbReference>
<dbReference type="Proteomes" id="UP000026962">
    <property type="component" value="Chromosome 6"/>
</dbReference>